<dbReference type="Proteomes" id="UP000377798">
    <property type="component" value="Unassembled WGS sequence"/>
</dbReference>
<sequence length="267" mass="30493">MASFVSHYFLAKEIQDKFSPRLKALVAGQEDLYLLGNQGPDLFFFQISKQVKKEKNLGTLLHDRPFRSLLEDLKKIQPHLAQKPGALAYFLGLCNHFFVDASIHPTVNALAQPDFDHISIEGELDRYFIEKNGRDLNGFRQSKLFAPSYDLRAIWTIYQGFGATLSDIQKSLRDLKLVKKIFQPRGPWQEKILLGLLRLVKMDKAFGNQLVPQVPNPKAEKTNQALMTILDSCPQEAAKFTESIYLWLTEDSPLPDLVDLDFNGRKQ</sequence>
<keyword evidence="3" id="KW-1185">Reference proteome</keyword>
<protein>
    <recommendedName>
        <fullName evidence="1">Phospholipase C/D domain-containing protein</fullName>
    </recommendedName>
</protein>
<reference evidence="2 3" key="1">
    <citation type="submission" date="2019-02" db="EMBL/GenBank/DDBJ databases">
        <authorList>
            <consortium name="Pathogen Informatics"/>
        </authorList>
    </citation>
    <scope>NUCLEOTIDE SEQUENCE [LARGE SCALE GENOMIC DNA]</scope>
    <source>
        <strain evidence="2 3">3012STDY7089603</strain>
    </source>
</reference>
<gene>
    <name evidence="2" type="ORF">NCTC13150_01715</name>
</gene>
<evidence type="ECO:0000313" key="3">
    <source>
        <dbReference type="Proteomes" id="UP000377798"/>
    </source>
</evidence>
<dbReference type="InterPro" id="IPR029002">
    <property type="entry name" value="PLPC/GPLD1"/>
</dbReference>
<accession>A0A8H2MA89</accession>
<dbReference type="Pfam" id="PF00882">
    <property type="entry name" value="Zn_dep_PLPC"/>
    <property type="match status" value="1"/>
</dbReference>
<dbReference type="EMBL" id="CAACYI010000001">
    <property type="protein sequence ID" value="VFB17130.1"/>
    <property type="molecule type" value="Genomic_DNA"/>
</dbReference>
<comment type="caution">
    <text evidence="2">The sequence shown here is derived from an EMBL/GenBank/DDBJ whole genome shotgun (WGS) entry which is preliminary data.</text>
</comment>
<organism evidence="2 3">
    <name type="scientific">Urinicoccus massiliensis</name>
    <dbReference type="NCBI Taxonomy" id="1723382"/>
    <lineage>
        <taxon>Bacteria</taxon>
        <taxon>Bacillati</taxon>
        <taxon>Bacillota</taxon>
        <taxon>Tissierellia</taxon>
        <taxon>Tissierellales</taxon>
        <taxon>Peptoniphilaceae</taxon>
        <taxon>Urinicoccus</taxon>
    </lineage>
</organism>
<feature type="domain" description="Phospholipase C/D" evidence="1">
    <location>
        <begin position="7"/>
        <end position="135"/>
    </location>
</feature>
<dbReference type="RefSeq" id="WP_131749746.1">
    <property type="nucleotide sequence ID" value="NZ_CAACYI010000001.1"/>
</dbReference>
<evidence type="ECO:0000259" key="1">
    <source>
        <dbReference type="Pfam" id="PF00882"/>
    </source>
</evidence>
<evidence type="ECO:0000313" key="2">
    <source>
        <dbReference type="EMBL" id="VFB17130.1"/>
    </source>
</evidence>
<dbReference type="AlphaFoldDB" id="A0A8H2MA89"/>
<proteinExistence type="predicted"/>
<name>A0A8H2MA89_9FIRM</name>